<protein>
    <submittedName>
        <fullName evidence="1">Uncharacterized protein</fullName>
    </submittedName>
</protein>
<dbReference type="EMBL" id="JAIWYP010000005">
    <property type="protein sequence ID" value="KAH3817603.1"/>
    <property type="molecule type" value="Genomic_DNA"/>
</dbReference>
<accession>A0A9D4GLD0</accession>
<evidence type="ECO:0000313" key="1">
    <source>
        <dbReference type="EMBL" id="KAH3817603.1"/>
    </source>
</evidence>
<name>A0A9D4GLD0_DREPO</name>
<dbReference type="AlphaFoldDB" id="A0A9D4GLD0"/>
<evidence type="ECO:0000313" key="2">
    <source>
        <dbReference type="Proteomes" id="UP000828390"/>
    </source>
</evidence>
<proteinExistence type="predicted"/>
<reference evidence="1" key="1">
    <citation type="journal article" date="2019" name="bioRxiv">
        <title>The Genome of the Zebra Mussel, Dreissena polymorpha: A Resource for Invasive Species Research.</title>
        <authorList>
            <person name="McCartney M.A."/>
            <person name="Auch B."/>
            <person name="Kono T."/>
            <person name="Mallez S."/>
            <person name="Zhang Y."/>
            <person name="Obille A."/>
            <person name="Becker A."/>
            <person name="Abrahante J.E."/>
            <person name="Garbe J."/>
            <person name="Badalamenti J.P."/>
            <person name="Herman A."/>
            <person name="Mangelson H."/>
            <person name="Liachko I."/>
            <person name="Sullivan S."/>
            <person name="Sone E.D."/>
            <person name="Koren S."/>
            <person name="Silverstein K.A.T."/>
            <person name="Beckman K.B."/>
            <person name="Gohl D.M."/>
        </authorList>
    </citation>
    <scope>NUCLEOTIDE SEQUENCE</scope>
    <source>
        <strain evidence="1">Duluth1</strain>
        <tissue evidence="1">Whole animal</tissue>
    </source>
</reference>
<sequence length="184" mass="21087">MNQELKDEETKNWVKTCLALRCVKEGILPFMKRKCDEQYEKSIRYLTTFVGVTDYKCTTCDINTLKPYHARSTPCKYGHIKPKCCCQGQAKLPCAEGTCGLLFDLIKDEHVANNPNWSNTKSELWSDKYSGPWERMKCFISTPGYDDKADVFQADITACVQICANNKDVKRELKGNIKYLDKVS</sequence>
<keyword evidence="2" id="KW-1185">Reference proteome</keyword>
<gene>
    <name evidence="1" type="ORF">DPMN_119142</name>
</gene>
<dbReference type="Proteomes" id="UP000828390">
    <property type="component" value="Unassembled WGS sequence"/>
</dbReference>
<organism evidence="1 2">
    <name type="scientific">Dreissena polymorpha</name>
    <name type="common">Zebra mussel</name>
    <name type="synonym">Mytilus polymorpha</name>
    <dbReference type="NCBI Taxonomy" id="45954"/>
    <lineage>
        <taxon>Eukaryota</taxon>
        <taxon>Metazoa</taxon>
        <taxon>Spiralia</taxon>
        <taxon>Lophotrochozoa</taxon>
        <taxon>Mollusca</taxon>
        <taxon>Bivalvia</taxon>
        <taxon>Autobranchia</taxon>
        <taxon>Heteroconchia</taxon>
        <taxon>Euheterodonta</taxon>
        <taxon>Imparidentia</taxon>
        <taxon>Neoheterodontei</taxon>
        <taxon>Myida</taxon>
        <taxon>Dreissenoidea</taxon>
        <taxon>Dreissenidae</taxon>
        <taxon>Dreissena</taxon>
    </lineage>
</organism>
<reference evidence="1" key="2">
    <citation type="submission" date="2020-11" db="EMBL/GenBank/DDBJ databases">
        <authorList>
            <person name="McCartney M.A."/>
            <person name="Auch B."/>
            <person name="Kono T."/>
            <person name="Mallez S."/>
            <person name="Becker A."/>
            <person name="Gohl D.M."/>
            <person name="Silverstein K.A.T."/>
            <person name="Koren S."/>
            <person name="Bechman K.B."/>
            <person name="Herman A."/>
            <person name="Abrahante J.E."/>
            <person name="Garbe J."/>
        </authorList>
    </citation>
    <scope>NUCLEOTIDE SEQUENCE</scope>
    <source>
        <strain evidence="1">Duluth1</strain>
        <tissue evidence="1">Whole animal</tissue>
    </source>
</reference>
<comment type="caution">
    <text evidence="1">The sequence shown here is derived from an EMBL/GenBank/DDBJ whole genome shotgun (WGS) entry which is preliminary data.</text>
</comment>